<sequence length="262" mass="30344">MDLYGPALPPGYVKPDDDESEESENDLPYVKQSKGSPKVIGPQRPDFLRRKSYDETNENNLEELADFEIRNSIGPVLPSSFQRSSSSYDDEEVDESYGPLPNQSSGESDLYDRRVVIEKRAENMRNKLDNKYTPTETLQREEWMVVPDTSRKNQLSAISQCLAPQKTSSKERHHHHRHSEKDKKTTEELKKYNKSKRSESLLDMHKKNLKKKSKEKNKPKERKAFDRDEIGGKQFSKQQVNTIVDKAKYLNSRFGAGSQQYL</sequence>
<proteinExistence type="predicted"/>
<evidence type="ECO:0000313" key="3">
    <source>
        <dbReference type="EMBL" id="GBL82019.1"/>
    </source>
</evidence>
<protein>
    <recommendedName>
        <fullName evidence="2">DUF3752 domain-containing protein</fullName>
    </recommendedName>
</protein>
<feature type="region of interest" description="Disordered" evidence="1">
    <location>
        <begin position="154"/>
        <end position="238"/>
    </location>
</feature>
<dbReference type="AlphaFoldDB" id="A0A4Y2ARX6"/>
<evidence type="ECO:0000256" key="1">
    <source>
        <dbReference type="SAM" id="MobiDB-lite"/>
    </source>
</evidence>
<keyword evidence="4" id="KW-1185">Reference proteome</keyword>
<comment type="caution">
    <text evidence="3">The sequence shown here is derived from an EMBL/GenBank/DDBJ whole genome shotgun (WGS) entry which is preliminary data.</text>
</comment>
<organism evidence="3 4">
    <name type="scientific">Araneus ventricosus</name>
    <name type="common">Orbweaver spider</name>
    <name type="synonym">Epeira ventricosa</name>
    <dbReference type="NCBI Taxonomy" id="182803"/>
    <lineage>
        <taxon>Eukaryota</taxon>
        <taxon>Metazoa</taxon>
        <taxon>Ecdysozoa</taxon>
        <taxon>Arthropoda</taxon>
        <taxon>Chelicerata</taxon>
        <taxon>Arachnida</taxon>
        <taxon>Araneae</taxon>
        <taxon>Araneomorphae</taxon>
        <taxon>Entelegynae</taxon>
        <taxon>Araneoidea</taxon>
        <taxon>Araneidae</taxon>
        <taxon>Araneus</taxon>
    </lineage>
</organism>
<feature type="region of interest" description="Disordered" evidence="1">
    <location>
        <begin position="1"/>
        <end position="59"/>
    </location>
</feature>
<feature type="region of interest" description="Disordered" evidence="1">
    <location>
        <begin position="75"/>
        <end position="112"/>
    </location>
</feature>
<feature type="compositionally biased region" description="Basic and acidic residues" evidence="1">
    <location>
        <begin position="216"/>
        <end position="231"/>
    </location>
</feature>
<dbReference type="InterPro" id="IPR022226">
    <property type="entry name" value="DUF3752"/>
</dbReference>
<accession>A0A4Y2ARX6</accession>
<dbReference type="OrthoDB" id="341477at2759"/>
<reference evidence="3 4" key="1">
    <citation type="journal article" date="2019" name="Sci. Rep.">
        <title>Orb-weaving spider Araneus ventricosus genome elucidates the spidroin gene catalogue.</title>
        <authorList>
            <person name="Kono N."/>
            <person name="Nakamura H."/>
            <person name="Ohtoshi R."/>
            <person name="Moran D.A.P."/>
            <person name="Shinohara A."/>
            <person name="Yoshida Y."/>
            <person name="Fujiwara M."/>
            <person name="Mori M."/>
            <person name="Tomita M."/>
            <person name="Arakawa K."/>
        </authorList>
    </citation>
    <scope>NUCLEOTIDE SEQUENCE [LARGE SCALE GENOMIC DNA]</scope>
</reference>
<evidence type="ECO:0000259" key="2">
    <source>
        <dbReference type="Pfam" id="PF12572"/>
    </source>
</evidence>
<dbReference type="InterPro" id="IPR046331">
    <property type="entry name" value="GPAM1-like"/>
</dbReference>
<gene>
    <name evidence="3" type="ORF">AVEN_50593_1</name>
</gene>
<dbReference type="Pfam" id="PF12572">
    <property type="entry name" value="DUF3752"/>
    <property type="match status" value="1"/>
</dbReference>
<feature type="compositionally biased region" description="Basic and acidic residues" evidence="1">
    <location>
        <begin position="179"/>
        <end position="206"/>
    </location>
</feature>
<dbReference type="EMBL" id="BGPR01000027">
    <property type="protein sequence ID" value="GBL82019.1"/>
    <property type="molecule type" value="Genomic_DNA"/>
</dbReference>
<name>A0A4Y2ARX6_ARAVE</name>
<dbReference type="PANTHER" id="PTHR46370">
    <property type="entry name" value="GPALPP MOTIFS-CONTAINING PROTEIN 1"/>
    <property type="match status" value="1"/>
</dbReference>
<dbReference type="PANTHER" id="PTHR46370:SF1">
    <property type="entry name" value="GPALPP MOTIFS-CONTAINING PROTEIN 1"/>
    <property type="match status" value="1"/>
</dbReference>
<feature type="compositionally biased region" description="Acidic residues" evidence="1">
    <location>
        <begin position="16"/>
        <end position="25"/>
    </location>
</feature>
<dbReference type="Proteomes" id="UP000499080">
    <property type="component" value="Unassembled WGS sequence"/>
</dbReference>
<evidence type="ECO:0000313" key="4">
    <source>
        <dbReference type="Proteomes" id="UP000499080"/>
    </source>
</evidence>
<feature type="domain" description="DUF3752" evidence="2">
    <location>
        <begin position="133"/>
        <end position="255"/>
    </location>
</feature>